<evidence type="ECO:0000313" key="2">
    <source>
        <dbReference type="Proteomes" id="UP001634394"/>
    </source>
</evidence>
<gene>
    <name evidence="1" type="ORF">ACJMK2_043870</name>
</gene>
<dbReference type="EMBL" id="JBJQND010000009">
    <property type="protein sequence ID" value="KAL3866583.1"/>
    <property type="molecule type" value="Genomic_DNA"/>
</dbReference>
<protein>
    <recommendedName>
        <fullName evidence="3">Peptidase A2 domain-containing protein</fullName>
    </recommendedName>
</protein>
<dbReference type="AlphaFoldDB" id="A0ABD3VZZ9"/>
<reference evidence="1 2" key="1">
    <citation type="submission" date="2024-11" db="EMBL/GenBank/DDBJ databases">
        <title>Chromosome-level genome assembly of the freshwater bivalve Anodonta woodiana.</title>
        <authorList>
            <person name="Chen X."/>
        </authorList>
    </citation>
    <scope>NUCLEOTIDE SEQUENCE [LARGE SCALE GENOMIC DNA]</scope>
    <source>
        <strain evidence="1">MN2024</strain>
        <tissue evidence="1">Gills</tissue>
    </source>
</reference>
<comment type="caution">
    <text evidence="1">The sequence shown here is derived from an EMBL/GenBank/DDBJ whole genome shotgun (WGS) entry which is preliminary data.</text>
</comment>
<accession>A0ABD3VZZ9</accession>
<keyword evidence="2" id="KW-1185">Reference proteome</keyword>
<dbReference type="Proteomes" id="UP001634394">
    <property type="component" value="Unassembled WGS sequence"/>
</dbReference>
<evidence type="ECO:0008006" key="3">
    <source>
        <dbReference type="Google" id="ProtNLM"/>
    </source>
</evidence>
<sequence length="98" mass="10928">MFMTDSGSDLTLITYLVCESCWLEGHNVVMHSSWSVIYRTLVCGTYQHFPLSAQVDLVINLAAAVLMKMNKFSKEGSSVITRSMAKGIDEEMTVDNND</sequence>
<proteinExistence type="predicted"/>
<name>A0ABD3VZZ9_SINWO</name>
<evidence type="ECO:0000313" key="1">
    <source>
        <dbReference type="EMBL" id="KAL3866583.1"/>
    </source>
</evidence>
<organism evidence="1 2">
    <name type="scientific">Sinanodonta woodiana</name>
    <name type="common">Chinese pond mussel</name>
    <name type="synonym">Anodonta woodiana</name>
    <dbReference type="NCBI Taxonomy" id="1069815"/>
    <lineage>
        <taxon>Eukaryota</taxon>
        <taxon>Metazoa</taxon>
        <taxon>Spiralia</taxon>
        <taxon>Lophotrochozoa</taxon>
        <taxon>Mollusca</taxon>
        <taxon>Bivalvia</taxon>
        <taxon>Autobranchia</taxon>
        <taxon>Heteroconchia</taxon>
        <taxon>Palaeoheterodonta</taxon>
        <taxon>Unionida</taxon>
        <taxon>Unionoidea</taxon>
        <taxon>Unionidae</taxon>
        <taxon>Unioninae</taxon>
        <taxon>Sinanodonta</taxon>
    </lineage>
</organism>